<sequence>MNALEGQIAVVTGASRGIGEAIALALAERGATLCLVGRNRDSLQAVLAATRTPQRQHRCYASDLAIDDQVDELAAVLERDLPAVHILVHAAGALEWGPFENSPAHEFDSQYRTNVRAPYVLTQRLLPRLKAAQGQVVFVNSSAGLSARANVAQYAATKHALKAVADSLREEVNADGVRVMSLFVGRTATRMQAQLHAVEGKAYDPASLIQPEDVAALAVHALSLPRTVEVTEIALRPLRKPA</sequence>
<dbReference type="OrthoDB" id="8665216at2"/>
<keyword evidence="2" id="KW-0560">Oxidoreductase</keyword>
<dbReference type="AlphaFoldDB" id="A0A4Z0C1J6"/>
<dbReference type="InterPro" id="IPR036291">
    <property type="entry name" value="NAD(P)-bd_dom_sf"/>
</dbReference>
<dbReference type="InterPro" id="IPR020904">
    <property type="entry name" value="Sc_DH/Rdtase_CS"/>
</dbReference>
<proteinExistence type="inferred from homology"/>
<dbReference type="Gene3D" id="3.40.50.720">
    <property type="entry name" value="NAD(P)-binding Rossmann-like Domain"/>
    <property type="match status" value="1"/>
</dbReference>
<dbReference type="Pfam" id="PF00106">
    <property type="entry name" value="adh_short"/>
    <property type="match status" value="1"/>
</dbReference>
<accession>A0A4Z0C1J6</accession>
<dbReference type="PANTHER" id="PTHR44196">
    <property type="entry name" value="DEHYDROGENASE/REDUCTASE SDR FAMILY MEMBER 7B"/>
    <property type="match status" value="1"/>
</dbReference>
<evidence type="ECO:0000313" key="4">
    <source>
        <dbReference type="EMBL" id="TFZ05406.1"/>
    </source>
</evidence>
<dbReference type="PROSITE" id="PS00061">
    <property type="entry name" value="ADH_SHORT"/>
    <property type="match status" value="1"/>
</dbReference>
<dbReference type="RefSeq" id="WP_135261487.1">
    <property type="nucleotide sequence ID" value="NZ_SMLM01000001.1"/>
</dbReference>
<dbReference type="InterPro" id="IPR002347">
    <property type="entry name" value="SDR_fam"/>
</dbReference>
<gene>
    <name evidence="4" type="ORF">EZ313_01660</name>
</gene>
<comment type="caution">
    <text evidence="4">The sequence shown here is derived from an EMBL/GenBank/DDBJ whole genome shotgun (WGS) entry which is preliminary data.</text>
</comment>
<dbReference type="PANTHER" id="PTHR44196:SF1">
    <property type="entry name" value="DEHYDROGENASE_REDUCTASE SDR FAMILY MEMBER 7B"/>
    <property type="match status" value="1"/>
</dbReference>
<dbReference type="EMBL" id="SMLM01000001">
    <property type="protein sequence ID" value="TFZ05406.1"/>
    <property type="molecule type" value="Genomic_DNA"/>
</dbReference>
<evidence type="ECO:0000256" key="2">
    <source>
        <dbReference type="ARBA" id="ARBA00023002"/>
    </source>
</evidence>
<protein>
    <submittedName>
        <fullName evidence="4">SDR family NAD(P)-dependent oxidoreductase</fullName>
    </submittedName>
</protein>
<comment type="similarity">
    <text evidence="1">Belongs to the short-chain dehydrogenases/reductases (SDR) family.</text>
</comment>
<evidence type="ECO:0000313" key="5">
    <source>
        <dbReference type="Proteomes" id="UP000298180"/>
    </source>
</evidence>
<dbReference type="PRINTS" id="PR00081">
    <property type="entry name" value="GDHRDH"/>
</dbReference>
<dbReference type="GO" id="GO:0016020">
    <property type="term" value="C:membrane"/>
    <property type="evidence" value="ECO:0007669"/>
    <property type="project" value="TreeGrafter"/>
</dbReference>
<name>A0A4Z0C1J6_9BURK</name>
<reference evidence="4 5" key="1">
    <citation type="submission" date="2019-03" db="EMBL/GenBank/DDBJ databases">
        <title>Ramlibacter henchirensis DSM 14656, whole genome shotgun sequence.</title>
        <authorList>
            <person name="Zhang X."/>
            <person name="Feng G."/>
            <person name="Zhu H."/>
        </authorList>
    </citation>
    <scope>NUCLEOTIDE SEQUENCE [LARGE SCALE GENOMIC DNA]</scope>
    <source>
        <strain evidence="4 5">DSM 14656</strain>
    </source>
</reference>
<dbReference type="InterPro" id="IPR057326">
    <property type="entry name" value="KR_dom"/>
</dbReference>
<evidence type="ECO:0000256" key="1">
    <source>
        <dbReference type="ARBA" id="ARBA00006484"/>
    </source>
</evidence>
<dbReference type="SMART" id="SM00822">
    <property type="entry name" value="PKS_KR"/>
    <property type="match status" value="1"/>
</dbReference>
<dbReference type="Proteomes" id="UP000298180">
    <property type="component" value="Unassembled WGS sequence"/>
</dbReference>
<organism evidence="4 5">
    <name type="scientific">Ramlibacter henchirensis</name>
    <dbReference type="NCBI Taxonomy" id="204072"/>
    <lineage>
        <taxon>Bacteria</taxon>
        <taxon>Pseudomonadati</taxon>
        <taxon>Pseudomonadota</taxon>
        <taxon>Betaproteobacteria</taxon>
        <taxon>Burkholderiales</taxon>
        <taxon>Comamonadaceae</taxon>
        <taxon>Ramlibacter</taxon>
    </lineage>
</organism>
<dbReference type="SUPFAM" id="SSF51735">
    <property type="entry name" value="NAD(P)-binding Rossmann-fold domains"/>
    <property type="match status" value="1"/>
</dbReference>
<evidence type="ECO:0000259" key="3">
    <source>
        <dbReference type="SMART" id="SM00822"/>
    </source>
</evidence>
<keyword evidence="5" id="KW-1185">Reference proteome</keyword>
<feature type="domain" description="Ketoreductase" evidence="3">
    <location>
        <begin position="7"/>
        <end position="186"/>
    </location>
</feature>
<dbReference type="GO" id="GO:0016491">
    <property type="term" value="F:oxidoreductase activity"/>
    <property type="evidence" value="ECO:0007669"/>
    <property type="project" value="UniProtKB-KW"/>
</dbReference>
<dbReference type="CDD" id="cd05233">
    <property type="entry name" value="SDR_c"/>
    <property type="match status" value="1"/>
</dbReference>